<comment type="function">
    <text evidence="9">Catalyzes the NADPH-dependent rearrangement and reduction of 1-deoxy-D-xylulose-5-phosphate (DXP) to 2-C-methyl-D-erythritol 4-phosphate (MEP).</text>
</comment>
<dbReference type="Proteomes" id="UP000354255">
    <property type="component" value="Unassembled WGS sequence"/>
</dbReference>
<evidence type="ECO:0000313" key="80">
    <source>
        <dbReference type="Proteomes" id="UP000522199"/>
    </source>
</evidence>
<evidence type="ECO:0000313" key="37">
    <source>
        <dbReference type="EMBL" id="ECC1557121.1"/>
    </source>
</evidence>
<feature type="binding site" evidence="9">
    <location>
        <position position="148"/>
    </location>
    <ligand>
        <name>1-deoxy-D-xylulose 5-phosphate</name>
        <dbReference type="ChEBI" id="CHEBI:57792"/>
    </ligand>
</feature>
<dbReference type="SUPFAM" id="SSF55347">
    <property type="entry name" value="Glyceraldehyde-3-phosphate dehydrogenase-like, C-terminal domain"/>
    <property type="match status" value="1"/>
</dbReference>
<dbReference type="EMBL" id="AABEKY010000003">
    <property type="protein sequence ID" value="EAG9387336.1"/>
    <property type="molecule type" value="Genomic_DNA"/>
</dbReference>
<keyword evidence="13" id="KW-0413">Isomerase</keyword>
<evidence type="ECO:0000313" key="27">
    <source>
        <dbReference type="EMBL" id="EAG4330583.1"/>
    </source>
</evidence>
<evidence type="ECO:0000313" key="83">
    <source>
        <dbReference type="Proteomes" id="UP000528151"/>
    </source>
</evidence>
<dbReference type="NCBIfam" id="TIGR00243">
    <property type="entry name" value="Dxr"/>
    <property type="match status" value="1"/>
</dbReference>
<evidence type="ECO:0000313" key="32">
    <source>
        <dbReference type="EMBL" id="EAH4242342.1"/>
    </source>
</evidence>
<feature type="binding site" evidence="9">
    <location>
        <position position="12"/>
    </location>
    <ligand>
        <name>NADPH</name>
        <dbReference type="ChEBI" id="CHEBI:57783"/>
    </ligand>
</feature>
<dbReference type="Proteomes" id="UP000365297">
    <property type="component" value="Unassembled WGS sequence"/>
</dbReference>
<evidence type="ECO:0000313" key="22">
    <source>
        <dbReference type="EMBL" id="EAG1893600.1"/>
    </source>
</evidence>
<dbReference type="GO" id="GO:0070402">
    <property type="term" value="F:NADPH binding"/>
    <property type="evidence" value="ECO:0007669"/>
    <property type="project" value="InterPro"/>
</dbReference>
<evidence type="ECO:0000313" key="91">
    <source>
        <dbReference type="Proteomes" id="UP000844415"/>
    </source>
</evidence>
<evidence type="ECO:0000313" key="40">
    <source>
        <dbReference type="EMBL" id="ECY9781948.1"/>
    </source>
</evidence>
<feature type="binding site" evidence="9">
    <location>
        <position position="147"/>
    </location>
    <ligand>
        <name>1-deoxy-D-xylulose 5-phosphate</name>
        <dbReference type="ChEBI" id="CHEBI:57792"/>
    </ligand>
</feature>
<dbReference type="EMBL" id="AACKDQ010000039">
    <property type="protein sequence ID" value="EAK9318146.1"/>
    <property type="molecule type" value="Genomic_DNA"/>
</dbReference>
<evidence type="ECO:0000313" key="59">
    <source>
        <dbReference type="Proteomes" id="UP000344343"/>
    </source>
</evidence>
<keyword evidence="9" id="KW-0460">Magnesium</keyword>
<dbReference type="EMBL" id="AALEDS010000007">
    <property type="protein sequence ID" value="ECY6544550.1"/>
    <property type="molecule type" value="Genomic_DNA"/>
</dbReference>
<dbReference type="Proteomes" id="UP000398321">
    <property type="component" value="Unassembled WGS sequence"/>
</dbReference>
<dbReference type="Proteomes" id="UP000467347">
    <property type="component" value="Unassembled WGS sequence"/>
</dbReference>
<evidence type="ECO:0000256" key="8">
    <source>
        <dbReference type="ARBA" id="ARBA00048543"/>
    </source>
</evidence>
<evidence type="ECO:0000256" key="6">
    <source>
        <dbReference type="ARBA" id="ARBA00023211"/>
    </source>
</evidence>
<dbReference type="Proteomes" id="UP000544530">
    <property type="component" value="Unassembled WGS sequence"/>
</dbReference>
<dbReference type="Proteomes" id="UP000844415">
    <property type="component" value="Unassembled WGS sequence"/>
</dbReference>
<name>A0A0B8QXM9_LISMN</name>
<evidence type="ECO:0000313" key="66">
    <source>
        <dbReference type="Proteomes" id="UP000376505"/>
    </source>
</evidence>
<dbReference type="EC" id="1.1.1.267" evidence="9"/>
<dbReference type="Proteomes" id="UP000481141">
    <property type="component" value="Unassembled WGS sequence"/>
</dbReference>
<evidence type="ECO:0000313" key="13">
    <source>
        <dbReference type="EMBL" id="EAC4551833.1"/>
    </source>
</evidence>
<evidence type="ECO:0000256" key="5">
    <source>
        <dbReference type="ARBA" id="ARBA00023002"/>
    </source>
</evidence>
<feature type="binding site" evidence="9">
    <location>
        <position position="10"/>
    </location>
    <ligand>
        <name>NADPH</name>
        <dbReference type="ChEBI" id="CHEBI:57783"/>
    </ligand>
</feature>
<dbReference type="Proteomes" id="UP000364988">
    <property type="component" value="Unassembled WGS sequence"/>
</dbReference>
<dbReference type="EMBL" id="AANDSR010000003">
    <property type="protein sequence ID" value="EDN9836456.1"/>
    <property type="molecule type" value="Genomic_DNA"/>
</dbReference>
<dbReference type="Proteomes" id="UP000376505">
    <property type="component" value="Unassembled WGS sequence"/>
</dbReference>
<dbReference type="UniPathway" id="UPA00056">
    <property type="reaction ID" value="UER00092"/>
</dbReference>
<dbReference type="EMBL" id="DAAIHR010000005">
    <property type="protein sequence ID" value="HAB8398094.1"/>
    <property type="molecule type" value="Genomic_DNA"/>
</dbReference>
<comment type="cofactor">
    <cofactor evidence="9">
        <name>Mg(2+)</name>
        <dbReference type="ChEBI" id="CHEBI:18420"/>
    </cofactor>
    <cofactor evidence="9">
        <name>Mn(2+)</name>
        <dbReference type="ChEBI" id="CHEBI:29035"/>
    </cofactor>
</comment>
<feature type="domain" description="DXP reductoisomerase C-terminal" evidence="12">
    <location>
        <begin position="257"/>
        <end position="374"/>
    </location>
</feature>
<evidence type="ECO:0000313" key="29">
    <source>
        <dbReference type="EMBL" id="EAG6169397.1"/>
    </source>
</evidence>
<dbReference type="InterPro" id="IPR026877">
    <property type="entry name" value="DXPR_C"/>
</dbReference>
<evidence type="ECO:0000313" key="71">
    <source>
        <dbReference type="Proteomes" id="UP000427828"/>
    </source>
</evidence>
<reference evidence="69 80" key="6">
    <citation type="submission" date="2019-04" db="EMBL/GenBank/DDBJ databases">
        <authorList>
            <consortium name="GenomeTrakr network: Whole genome sequencing for foodborne pathogen traceback"/>
        </authorList>
    </citation>
    <scope>NUCLEOTIDE SEQUENCE [LARGE SCALE GENOMIC DNA]</scope>
    <source>
        <strain evidence="30 86">CFSAN004300</strain>
        <strain evidence="31 80">CFSAN072474</strain>
        <strain evidence="39 63">FLAG-55987</strain>
        <strain evidence="34 69">PHLUSALM00088</strain>
    </source>
</reference>
<dbReference type="Pfam" id="PF08436">
    <property type="entry name" value="DXP_redisom_C"/>
    <property type="match status" value="1"/>
</dbReference>
<dbReference type="EMBL" id="AACJYH010000005">
    <property type="protein sequence ID" value="EAK8897675.1"/>
    <property type="molecule type" value="Genomic_DNA"/>
</dbReference>
<dbReference type="EMBL" id="AAAJKI010000036">
    <property type="protein sequence ID" value="EAC6549122.1"/>
    <property type="molecule type" value="Genomic_DNA"/>
</dbReference>
<evidence type="ECO:0000313" key="57">
    <source>
        <dbReference type="Proteomes" id="UP000337746"/>
    </source>
</evidence>
<dbReference type="EMBL" id="AANEHK010000002">
    <property type="protein sequence ID" value="EDO0984879.1"/>
    <property type="molecule type" value="Genomic_DNA"/>
</dbReference>
<dbReference type="EMBL" id="DAAEEB010000002">
    <property type="protein sequence ID" value="HAA8052292.1"/>
    <property type="molecule type" value="Genomic_DNA"/>
</dbReference>
<dbReference type="HAMAP" id="MF_00183">
    <property type="entry name" value="DXP_reductoisom"/>
    <property type="match status" value="1"/>
</dbReference>
<evidence type="ECO:0000313" key="67">
    <source>
        <dbReference type="Proteomes" id="UP000389283"/>
    </source>
</evidence>
<evidence type="ECO:0000313" key="54">
    <source>
        <dbReference type="Proteomes" id="UP000272537"/>
    </source>
</evidence>
<dbReference type="Proteomes" id="UP000528151">
    <property type="component" value="Unassembled WGS sequence"/>
</dbReference>
<dbReference type="PANTHER" id="PTHR30525:SF0">
    <property type="entry name" value="1-DEOXY-D-XYLULOSE 5-PHOSPHATE REDUCTOISOMERASE, CHLOROPLASTIC"/>
    <property type="match status" value="1"/>
</dbReference>
<evidence type="ECO:0000313" key="42">
    <source>
        <dbReference type="EMBL" id="EDN9836456.1"/>
    </source>
</evidence>
<dbReference type="KEGG" id="lmok:CQ02_06775"/>
<evidence type="ECO:0000313" key="36">
    <source>
        <dbReference type="EMBL" id="ECB9512946.1"/>
    </source>
</evidence>
<evidence type="ECO:0000313" key="43">
    <source>
        <dbReference type="EMBL" id="EDO0984879.1"/>
    </source>
</evidence>
<evidence type="ECO:0000313" key="14">
    <source>
        <dbReference type="EMBL" id="EAC5549530.1"/>
    </source>
</evidence>
<dbReference type="Proteomes" id="UP000331186">
    <property type="component" value="Unassembled WGS sequence"/>
</dbReference>
<dbReference type="Proteomes" id="UP000339309">
    <property type="component" value="Unassembled WGS sequence"/>
</dbReference>
<comment type="similarity">
    <text evidence="2 9">Belongs to the DXR family.</text>
</comment>
<evidence type="ECO:0000313" key="16">
    <source>
        <dbReference type="EMBL" id="EAC7480731.1"/>
    </source>
</evidence>
<dbReference type="EMBL" id="DAAIJL010000006">
    <property type="protein sequence ID" value="HAB8557282.1"/>
    <property type="molecule type" value="Genomic_DNA"/>
</dbReference>
<evidence type="ECO:0000313" key="46">
    <source>
        <dbReference type="EMBL" id="HAB8398094.1"/>
    </source>
</evidence>
<evidence type="ECO:0000313" key="44">
    <source>
        <dbReference type="EMBL" id="EDP8514996.1"/>
    </source>
</evidence>
<dbReference type="Proteomes" id="UP000272537">
    <property type="component" value="Unassembled WGS sequence"/>
</dbReference>
<sequence length="380" mass="42333">MKKIILLGATGSIGTQTLAIIRENPEKFQIVALSFGRNMERGRAIIKEFKPKMVAVWHTRDRVILEAEFPNVKFFNGLEGLREVATYLDGDVLLNAVMGSVGLLPTLDAIEAGKAIAIANKETLVTAGHLVMRAAKEKNISLLPVDSEHSAILQALNGENTERIEKLVLTASGGSFRDKTREQLSEVTVKEALKHPNWNMGNKLTIDSATMFNKGLEVMEAHWLFGVDYDDIEVVIQRESIIHSMVQFVDGSFIAQLGTPDMRMPIQYALTYPDRLYIPYEKEFRITDFSALHFEKVDYERFPALKLAYNAGKIGGTMPTVLNAANEIAVAGFLNGQVAFYNIEALVENAMNRHTSISDPDLDTILQVDQETRAYVKTLL</sequence>
<evidence type="ECO:0000313" key="15">
    <source>
        <dbReference type="EMBL" id="EAC6549122.1"/>
    </source>
</evidence>
<evidence type="ECO:0000313" key="21">
    <source>
        <dbReference type="EMBL" id="EAE2355020.1"/>
    </source>
</evidence>
<evidence type="ECO:0000313" key="68">
    <source>
        <dbReference type="Proteomes" id="UP000398321"/>
    </source>
</evidence>
<feature type="binding site" evidence="9">
    <location>
        <position position="122"/>
    </location>
    <ligand>
        <name>NADPH</name>
        <dbReference type="ChEBI" id="CHEBI:57783"/>
    </ligand>
</feature>
<dbReference type="EMBL" id="AABAWE010000004">
    <property type="protein sequence ID" value="EAG2087623.1"/>
    <property type="molecule type" value="Genomic_DNA"/>
</dbReference>
<dbReference type="EMBL" id="AABDGJ010000002">
    <property type="protein sequence ID" value="EAG6989849.1"/>
    <property type="molecule type" value="Genomic_DNA"/>
</dbReference>
<dbReference type="Proteomes" id="UP000350032">
    <property type="component" value="Unassembled WGS sequence"/>
</dbReference>
<dbReference type="EMBL" id="AABGUK010000003">
    <property type="protein sequence ID" value="EAH4242342.1"/>
    <property type="molecule type" value="Genomic_DNA"/>
</dbReference>
<evidence type="ECO:0000313" key="39">
    <source>
        <dbReference type="EMBL" id="ECY6544550.1"/>
    </source>
</evidence>
<dbReference type="EMBL" id="AAAJWF010000005">
    <property type="protein sequence ID" value="EAC7480731.1"/>
    <property type="molecule type" value="Genomic_DNA"/>
</dbReference>
<feature type="binding site" evidence="9">
    <location>
        <position position="146"/>
    </location>
    <ligand>
        <name>Mn(2+)</name>
        <dbReference type="ChEBI" id="CHEBI:29035"/>
    </ligand>
</feature>
<dbReference type="Proteomes" id="UP000478682">
    <property type="component" value="Unassembled WGS sequence"/>
</dbReference>
<evidence type="ECO:0000313" key="88">
    <source>
        <dbReference type="Proteomes" id="UP000566721"/>
    </source>
</evidence>
<keyword evidence="3 9" id="KW-0479">Metal-binding</keyword>
<evidence type="ECO:0000313" key="28">
    <source>
        <dbReference type="EMBL" id="EAG4461401.1"/>
    </source>
</evidence>
<reference evidence="89 90" key="3">
    <citation type="journal article" date="2018" name="Genome Biol.">
        <title>SKESA: strategic k-mer extension for scrupulous assemblies.</title>
        <authorList>
            <person name="Souvorov A."/>
            <person name="Agarwala R."/>
            <person name="Lipman D.J."/>
        </authorList>
    </citation>
    <scope>NUCLEOTIDE SEQUENCE [LARGE SCALE GENOMIC DNA]</scope>
    <source>
        <strain evidence="45">09CEB371LM</strain>
        <strain evidence="47 91">CFIAFB20100120</strain>
        <strain evidence="46 89">CFIAFB20130012</strain>
        <strain evidence="49">CFIAFB20170037</strain>
        <strain evidence="48 90">CFIAFB20170045</strain>
    </source>
</reference>
<dbReference type="RefSeq" id="WP_003726414.1">
    <property type="nucleotide sequence ID" value="NC_021824.1"/>
</dbReference>
<feature type="domain" description="1-deoxy-D-xylulose 5-phosphate reductoisomerase C-terminal" evidence="11">
    <location>
        <begin position="142"/>
        <end position="225"/>
    </location>
</feature>
<feature type="binding site" evidence="9">
    <location>
        <position position="217"/>
    </location>
    <ligand>
        <name>Mn(2+)</name>
        <dbReference type="ChEBI" id="CHEBI:29035"/>
    </ligand>
</feature>
<dbReference type="EMBL" id="AANPAU010000009">
    <property type="protein sequence ID" value="EDP8514996.1"/>
    <property type="molecule type" value="Genomic_DNA"/>
</dbReference>
<dbReference type="EMBL" id="QDAY01000003">
    <property type="protein sequence ID" value="KAA9449263.1"/>
    <property type="molecule type" value="Genomic_DNA"/>
</dbReference>
<reference evidence="44 77" key="9">
    <citation type="submission" date="2020-02" db="EMBL/GenBank/DDBJ databases">
        <authorList>
            <consortium name="GenomeTrakr: Next Generation Sequencing Network for Food Pathogen Tracability"/>
        </authorList>
    </citation>
    <scope>NUCLEOTIDE SEQUENCE [LARGE SCALE GENOMIC DNA]</scope>
    <source>
        <strain evidence="26 87">10B02965A-1</strain>
        <strain evidence="16 65">CFSAN008042</strain>
        <strain evidence="28 83">CFSAN063727</strain>
        <strain evidence="41 72">CFSAN102901</strain>
        <strain evidence="14 64">FDA00007096</strain>
        <strain evidence="24">FDA00011243</strain>
        <strain evidence="15 55">FDA00013332</strain>
        <strain evidence="20 59">FDA00013853</strain>
        <strain evidence="35 70">FDA00014336</strain>
        <strain evidence="37 67">FDA00014370</strain>
        <strain evidence="36 68">FDA00014392</strain>
        <strain evidence="44">FDA00015054</strain>
        <strain evidence="27 84">FDA1005580-S054-001</strain>
        <strain evidence="77">FDA1090798-S029-001</strain>
        <strain evidence="78">FDA956581-098-004</strain>
        <strain evidence="25 81">FDA960927-006-004</strain>
        <strain evidence="29 88">FLAG-38921</strain>
        <strain evidence="38 71">FLAG-51482A</strain>
        <strain evidence="23 57">FLAG-54356</strain>
        <strain evidence="19 66">FSIS31901579</strain>
        <strain evidence="32 82">LS1344</strain>
        <strain evidence="42 74">OSF101448</strain>
        <strain evidence="18 60">VA-WGS-00405</strain>
    </source>
</reference>
<dbReference type="EMBL" id="AAAMZD010000003">
    <property type="protein sequence ID" value="EAD3792838.1"/>
    <property type="molecule type" value="Genomic_DNA"/>
</dbReference>
<evidence type="ECO:0000313" key="82">
    <source>
        <dbReference type="Proteomes" id="UP000527632"/>
    </source>
</evidence>
<evidence type="ECO:0000313" key="24">
    <source>
        <dbReference type="EMBL" id="EAG2245811.1"/>
    </source>
</evidence>
<evidence type="ECO:0000313" key="79">
    <source>
        <dbReference type="Proteomes" id="UP000489121"/>
    </source>
</evidence>
<dbReference type="EMBL" id="AABBHO010000040">
    <property type="protein sequence ID" value="EAG2998033.1"/>
    <property type="molecule type" value="Genomic_DNA"/>
</dbReference>
<evidence type="ECO:0000313" key="77">
    <source>
        <dbReference type="Proteomes" id="UP000478704"/>
    </source>
</evidence>
<accession>A0A0B8QXM9</accession>
<evidence type="ECO:0000313" key="85">
    <source>
        <dbReference type="Proteomes" id="UP000544530"/>
    </source>
</evidence>
<evidence type="ECO:0000313" key="76">
    <source>
        <dbReference type="Proteomes" id="UP000478682"/>
    </source>
</evidence>
<dbReference type="Proteomes" id="UP000566721">
    <property type="component" value="Unassembled WGS sequence"/>
</dbReference>
<dbReference type="Pfam" id="PF13288">
    <property type="entry name" value="DXPR_C"/>
    <property type="match status" value="1"/>
</dbReference>
<dbReference type="EMBL" id="AAHZFY010000006">
    <property type="protein sequence ID" value="ECB9512946.1"/>
    <property type="molecule type" value="Genomic_DNA"/>
</dbReference>
<evidence type="ECO:0000313" key="87">
    <source>
        <dbReference type="Proteomes" id="UP000549379"/>
    </source>
</evidence>
<dbReference type="EMBL" id="QXLS01000003">
    <property type="protein sequence ID" value="RKA08219.1"/>
    <property type="molecule type" value="Genomic_DNA"/>
</dbReference>
<evidence type="ECO:0000313" key="65">
    <source>
        <dbReference type="Proteomes" id="UP000368512"/>
    </source>
</evidence>
<evidence type="ECO:0000313" key="17">
    <source>
        <dbReference type="EMBL" id="EAC9039457.1"/>
    </source>
</evidence>
<evidence type="ECO:0000256" key="7">
    <source>
        <dbReference type="ARBA" id="ARBA00023229"/>
    </source>
</evidence>
<dbReference type="EMBL" id="AABATR010000003">
    <property type="protein sequence ID" value="EAG1893600.1"/>
    <property type="molecule type" value="Genomic_DNA"/>
</dbReference>
<evidence type="ECO:0000313" key="61">
    <source>
        <dbReference type="Proteomes" id="UP000350032"/>
    </source>
</evidence>
<dbReference type="EMBL" id="AAHZFN010000005">
    <property type="protein sequence ID" value="ECB9473029.1"/>
    <property type="molecule type" value="Genomic_DNA"/>
</dbReference>
<dbReference type="AlphaFoldDB" id="A0A0B8QXM9"/>
<dbReference type="GO" id="GO:0016853">
    <property type="term" value="F:isomerase activity"/>
    <property type="evidence" value="ECO:0007669"/>
    <property type="project" value="UniProtKB-KW"/>
</dbReference>
<reference evidence="43 75" key="7">
    <citation type="submission" date="2019-08" db="EMBL/GenBank/DDBJ databases">
        <authorList>
            <person name="Ashton P.M."/>
            <person name="Dallman T."/>
            <person name="Nair S."/>
            <person name="De Pinna E."/>
            <person name="Peters T."/>
            <person name="Grant K."/>
        </authorList>
    </citation>
    <scope>NUCLEOTIDE SEQUENCE [LARGE SCALE GENOMIC DNA]</scope>
    <source>
        <strain evidence="43 75">788324</strain>
    </source>
</reference>
<evidence type="ECO:0000313" key="78">
    <source>
        <dbReference type="Proteomes" id="UP000481141"/>
    </source>
</evidence>
<evidence type="ECO:0000313" key="18">
    <source>
        <dbReference type="EMBL" id="EAD3792838.1"/>
    </source>
</evidence>
<dbReference type="NCBIfam" id="NF009114">
    <property type="entry name" value="PRK12464.1"/>
    <property type="match status" value="1"/>
</dbReference>
<comment type="catalytic activity">
    <reaction evidence="8">
        <text>2-C-methyl-D-erythritol 4-phosphate + NADP(+) = 1-deoxy-D-xylulose 5-phosphate + NADPH + H(+)</text>
        <dbReference type="Rhea" id="RHEA:13717"/>
        <dbReference type="ChEBI" id="CHEBI:15378"/>
        <dbReference type="ChEBI" id="CHEBI:57783"/>
        <dbReference type="ChEBI" id="CHEBI:57792"/>
        <dbReference type="ChEBI" id="CHEBI:58262"/>
        <dbReference type="ChEBI" id="CHEBI:58349"/>
        <dbReference type="EC" id="1.1.1.267"/>
    </reaction>
    <physiologicalReaction direction="right-to-left" evidence="8">
        <dbReference type="Rhea" id="RHEA:13719"/>
    </physiologicalReaction>
</comment>
<dbReference type="Proteomes" id="UP000368512">
    <property type="component" value="Unassembled WGS sequence"/>
</dbReference>
<dbReference type="EMBL" id="AAAIXK010000002">
    <property type="protein sequence ID" value="EAC5549530.1"/>
    <property type="molecule type" value="Genomic_DNA"/>
</dbReference>
<reference evidence="56 58" key="5">
    <citation type="submission" date="2018-06" db="EMBL/GenBank/DDBJ databases">
        <authorList>
            <consortium name="PulseNet: The National Subtyping Network for Foodborne Disease Surveillance"/>
            <person name="Tarr C.L."/>
            <person name="Trees E."/>
            <person name="Katz L.S."/>
            <person name="Carleton-Romer H.A."/>
            <person name="Stroika S."/>
            <person name="Kucerova Z."/>
            <person name="Roache K.F."/>
            <person name="Sabol A.L."/>
            <person name="Besser J."/>
            <person name="Gerner-Smidt P."/>
        </authorList>
    </citation>
    <scope>NUCLEOTIDE SEQUENCE [LARGE SCALE GENOMIC DNA]</scope>
    <source>
        <strain evidence="13 58">2015L-6227</strain>
        <strain evidence="21 56">PNUSAL000134</strain>
        <strain evidence="17 62">PNUSAL000910</strain>
        <strain evidence="22 76">PNUSAL002298</strain>
        <strain evidence="33 61">PNUSAL004402</strain>
        <strain evidence="40 79">PNUSAL005692</strain>
    </source>
</reference>
<feature type="domain" description="1-deoxy-D-xylulose 5-phosphate reductoisomerase N-terminal" evidence="10">
    <location>
        <begin position="4"/>
        <end position="128"/>
    </location>
</feature>
<evidence type="ECO:0000313" key="74">
    <source>
        <dbReference type="Proteomes" id="UP000467347"/>
    </source>
</evidence>
<protein>
    <recommendedName>
        <fullName evidence="9">1-deoxy-D-xylulose 5-phosphate reductoisomerase</fullName>
        <shortName evidence="9">DXP reductoisomerase</shortName>
        <ecNumber evidence="9">1.1.1.267</ecNumber>
    </recommendedName>
    <alternativeName>
        <fullName evidence="9">1-deoxyxylulose-5-phosphate reductoisomerase</fullName>
    </alternativeName>
    <alternativeName>
        <fullName evidence="9">2-C-methyl-D-erythritol 4-phosphate synthase</fullName>
    </alternativeName>
</protein>
<dbReference type="Proteomes" id="UP000841146">
    <property type="component" value="Unassembled WGS sequence"/>
</dbReference>
<dbReference type="EMBL" id="DAAJFY010000007">
    <property type="protein sequence ID" value="HAC0275893.1"/>
    <property type="molecule type" value="Genomic_DNA"/>
</dbReference>
<dbReference type="Proteomes" id="UP000842809">
    <property type="component" value="Unassembled WGS sequence"/>
</dbReference>
<dbReference type="EMBL" id="AALAQH010000002">
    <property type="protein sequence ID" value="ECX6924212.1"/>
    <property type="molecule type" value="Genomic_DNA"/>
</dbReference>
<dbReference type="GO" id="GO:0051484">
    <property type="term" value="P:isopentenyl diphosphate biosynthetic process, methylerythritol 4-phosphate pathway involved in terpenoid biosynthetic process"/>
    <property type="evidence" value="ECO:0007669"/>
    <property type="project" value="UniProtKB-ARBA"/>
</dbReference>
<dbReference type="PIRSF" id="PIRSF006205">
    <property type="entry name" value="Dxp_reductismrs"/>
    <property type="match status" value="1"/>
</dbReference>
<dbReference type="Proteomes" id="UP000410967">
    <property type="component" value="Unassembled WGS sequence"/>
</dbReference>
<evidence type="ECO:0000313" key="41">
    <source>
        <dbReference type="EMBL" id="EDN7715209.1"/>
    </source>
</evidence>
<evidence type="ECO:0000256" key="4">
    <source>
        <dbReference type="ARBA" id="ARBA00022857"/>
    </source>
</evidence>
<dbReference type="Proteomes" id="UP000337746">
    <property type="component" value="Unassembled WGS sequence"/>
</dbReference>
<dbReference type="Proteomes" id="UP000467536">
    <property type="component" value="Unassembled WGS sequence"/>
</dbReference>
<dbReference type="EMBL" id="AAAIKW010000002">
    <property type="protein sequence ID" value="EAC4551833.1"/>
    <property type="molecule type" value="Genomic_DNA"/>
</dbReference>
<dbReference type="Proteomes" id="UP000489121">
    <property type="component" value="Unassembled WGS sequence"/>
</dbReference>
<evidence type="ECO:0000313" key="86">
    <source>
        <dbReference type="Proteomes" id="UP000548278"/>
    </source>
</evidence>
<evidence type="ECO:0000313" key="25">
    <source>
        <dbReference type="EMBL" id="EAG2515102.1"/>
    </source>
</evidence>
<keyword evidence="4 9" id="KW-0521">NADP</keyword>
<evidence type="ECO:0000313" key="19">
    <source>
        <dbReference type="EMBL" id="EAD5773976.1"/>
    </source>
</evidence>
<keyword evidence="7 9" id="KW-0414">Isoprene biosynthesis</keyword>
<dbReference type="EMBL" id="AANCRK010000003">
    <property type="protein sequence ID" value="EDN7715209.1"/>
    <property type="molecule type" value="Genomic_DNA"/>
</dbReference>
<dbReference type="EMBL" id="AAAKQF010000002">
    <property type="protein sequence ID" value="EAC9039457.1"/>
    <property type="molecule type" value="Genomic_DNA"/>
</dbReference>
<evidence type="ECO:0000313" key="90">
    <source>
        <dbReference type="Proteomes" id="UP000841146"/>
    </source>
</evidence>
<dbReference type="Proteomes" id="UP000423131">
    <property type="component" value="Unassembled WGS sequence"/>
</dbReference>
<evidence type="ECO:0000313" key="38">
    <source>
        <dbReference type="EMBL" id="ECX6924212.1"/>
    </source>
</evidence>
<dbReference type="SMR" id="A0A0B8QXM9"/>
<feature type="binding site" evidence="9">
    <location>
        <position position="11"/>
    </location>
    <ligand>
        <name>NADPH</name>
        <dbReference type="ChEBI" id="CHEBI:57783"/>
    </ligand>
</feature>
<feature type="binding site" evidence="9">
    <location>
        <position position="13"/>
    </location>
    <ligand>
        <name>NADPH</name>
        <dbReference type="ChEBI" id="CHEBI:57783"/>
    </ligand>
</feature>
<dbReference type="Proteomes" id="UP000525850">
    <property type="component" value="Unassembled WGS sequence"/>
</dbReference>
<dbReference type="GO" id="GO:0030604">
    <property type="term" value="F:1-deoxy-D-xylulose-5-phosphate reductoisomerase activity"/>
    <property type="evidence" value="ECO:0007669"/>
    <property type="project" value="UniProtKB-UniRule"/>
</dbReference>
<dbReference type="EMBL" id="AABBZO010000003">
    <property type="protein sequence ID" value="EAG4461401.1"/>
    <property type="molecule type" value="Genomic_DNA"/>
</dbReference>
<dbReference type="FunFam" id="1.10.1740.10:FF:000005">
    <property type="entry name" value="1-deoxy-D-xylulose 5-phosphate reductoisomerase"/>
    <property type="match status" value="1"/>
</dbReference>
<feature type="binding site" evidence="9">
    <location>
        <position position="120"/>
    </location>
    <ligand>
        <name>NADPH</name>
        <dbReference type="ChEBI" id="CHEBI:57783"/>
    </ligand>
</feature>
<evidence type="ECO:0000313" key="56">
    <source>
        <dbReference type="Proteomes" id="UP000336166"/>
    </source>
</evidence>
<evidence type="ECO:0000313" key="50">
    <source>
        <dbReference type="EMBL" id="KAA9449263.1"/>
    </source>
</evidence>
<gene>
    <name evidence="9 53" type="primary">dxr</name>
    <name evidence="30" type="ORF">AB917_04520</name>
    <name evidence="13" type="ORF">ABZ57_04995</name>
    <name evidence="52" type="ORF">AJL21_02710</name>
    <name evidence="14" type="ORF">ARY78_03685</name>
    <name evidence="25" type="ORF">B1N52_08005</name>
    <name evidence="24" type="ORF">B1S26_10400</name>
    <name evidence="26" type="ORF">B5K54_12135</name>
    <name evidence="22" type="ORF">BB997_08300</name>
    <name evidence="38" type="ORF">BCZ19_05990</name>
    <name evidence="23" type="ORF">BCZ21_10150</name>
    <name evidence="28" type="ORF">CA369_03790</name>
    <name evidence="27" type="ORF">CAV64_04910</name>
    <name evidence="31" type="ORF">CW845_07540</name>
    <name evidence="33" type="ORF">D7104_08145</name>
    <name evidence="50" type="ORF">DCK61_10385</name>
    <name evidence="29" type="ORF">DCT16_08365</name>
    <name evidence="16" type="ORF">DQ70_08570</name>
    <name evidence="15" type="ORF">DU018_12240</name>
    <name evidence="53" type="ORF">DYZ80_01412</name>
    <name evidence="32" type="ORF">E5F58_10140</name>
    <name evidence="20" type="ORF">EX365_07605</name>
    <name evidence="19" type="ORF">EXZ73_06660</name>
    <name evidence="39" type="ORF">F6436_09425</name>
    <name evidence="40" type="ORF">F6515_02960</name>
    <name evidence="34" type="ORF">FA835_13680</name>
    <name evidence="36" type="ORF">FLQ97_04280</name>
    <name evidence="35" type="ORF">FLR03_04965</name>
    <name evidence="37" type="ORF">FNX40_09945</name>
    <name evidence="43" type="ORF">FV747_02560</name>
    <name evidence="44" type="ORF">G3O21_002434</name>
    <name evidence="45" type="ORF">GHH22_03885</name>
    <name evidence="42" type="ORF">GJW51_07235</name>
    <name evidence="41" type="ORF">GQG13_08740</name>
    <name evidence="46" type="ORF">GYR60_06125</name>
    <name evidence="47" type="ORF">GYS09_08265</name>
    <name evidence="48" type="ORF">GYX23_09315</name>
    <name evidence="49" type="ORF">GYY14_10970</name>
    <name evidence="51" type="ORF">HZJ64_06340</name>
    <name evidence="17" type="ORF">KV70_04500</name>
    <name evidence="18" type="ORF">UI29_08665</name>
    <name evidence="21" type="ORF">Y261_11735</name>
</gene>
<comment type="caution">
    <text evidence="46">The sequence shown here is derived from an EMBL/GenBank/DDBJ whole genome shotgun (WGS) entry which is preliminary data.</text>
</comment>
<dbReference type="EMBL" id="AABCVX010000003">
    <property type="protein sequence ID" value="EAG6169397.1"/>
    <property type="molecule type" value="Genomic_DNA"/>
</dbReference>
<feature type="binding site" evidence="9">
    <location>
        <position position="201"/>
    </location>
    <ligand>
        <name>NADPH</name>
        <dbReference type="ChEBI" id="CHEBI:57783"/>
    </ligand>
</feature>
<feature type="binding site" evidence="9">
    <location>
        <position position="195"/>
    </location>
    <ligand>
        <name>1-deoxy-D-xylulose 5-phosphate</name>
        <dbReference type="ChEBI" id="CHEBI:57792"/>
    </ligand>
</feature>
<dbReference type="EMBL" id="AAANYR010000003">
    <property type="protein sequence ID" value="EAD5786416.1"/>
    <property type="molecule type" value="Genomic_DNA"/>
</dbReference>
<evidence type="ECO:0000313" key="45">
    <source>
        <dbReference type="EMBL" id="HAA8052292.1"/>
    </source>
</evidence>
<evidence type="ECO:0000313" key="84">
    <source>
        <dbReference type="Proteomes" id="UP000540117"/>
    </source>
</evidence>
<dbReference type="InterPro" id="IPR036169">
    <property type="entry name" value="DXPR_C_sf"/>
</dbReference>
<evidence type="ECO:0000313" key="75">
    <source>
        <dbReference type="Proteomes" id="UP000467536"/>
    </source>
</evidence>
<dbReference type="EMBL" id="AABBAW010000003">
    <property type="protein sequence ID" value="EAG2515102.1"/>
    <property type="molecule type" value="Genomic_DNA"/>
</dbReference>
<dbReference type="FunFam" id="3.40.50.720:FF:000045">
    <property type="entry name" value="1-deoxy-D-xylulose 5-phosphate reductoisomerase"/>
    <property type="match status" value="1"/>
</dbReference>
<dbReference type="Proteomes" id="UP000427828">
    <property type="component" value="Unassembled WGS sequence"/>
</dbReference>
<feature type="binding site" evidence="9">
    <location>
        <position position="217"/>
    </location>
    <ligand>
        <name>1-deoxy-D-xylulose 5-phosphate</name>
        <dbReference type="ChEBI" id="CHEBI:57792"/>
    </ligand>
</feature>
<feature type="binding site" evidence="9">
    <location>
        <position position="208"/>
    </location>
    <ligand>
        <name>1-deoxy-D-xylulose 5-phosphate</name>
        <dbReference type="ChEBI" id="CHEBI:57792"/>
    </ligand>
</feature>
<evidence type="ECO:0000313" key="23">
    <source>
        <dbReference type="EMBL" id="EAG2087623.1"/>
    </source>
</evidence>
<evidence type="ECO:0000313" key="60">
    <source>
        <dbReference type="Proteomes" id="UP000345329"/>
    </source>
</evidence>
<evidence type="ECO:0000313" key="33">
    <source>
        <dbReference type="EMBL" id="EAK8897675.1"/>
    </source>
</evidence>
<dbReference type="EMBL" id="AAAREG010000009">
    <property type="protein sequence ID" value="EAE2355020.1"/>
    <property type="molecule type" value="Genomic_DNA"/>
</dbReference>
<evidence type="ECO:0000313" key="69">
    <source>
        <dbReference type="Proteomes" id="UP000410967"/>
    </source>
</evidence>
<dbReference type="Proteomes" id="UP000527632">
    <property type="component" value="Unassembled WGS sequence"/>
</dbReference>
<dbReference type="KEGG" id="lmv:Y193_09125"/>
<dbReference type="Proteomes" id="UP000522199">
    <property type="component" value="Unassembled WGS sequence"/>
</dbReference>
<evidence type="ECO:0000313" key="49">
    <source>
        <dbReference type="EMBL" id="HAC0275893.1"/>
    </source>
</evidence>
<keyword evidence="5 9" id="KW-0560">Oxidoreductase</keyword>
<dbReference type="Proteomes" id="UP000344343">
    <property type="component" value="Unassembled WGS sequence"/>
</dbReference>
<dbReference type="Proteomes" id="UP000336166">
    <property type="component" value="Unassembled WGS sequence"/>
</dbReference>
<dbReference type="EMBL" id="AALGDA010000005">
    <property type="protein sequence ID" value="ECY9781948.1"/>
    <property type="molecule type" value="Genomic_DNA"/>
</dbReference>
<evidence type="ECO:0000313" key="51">
    <source>
        <dbReference type="EMBL" id="NYA01445.1"/>
    </source>
</evidence>
<dbReference type="Proteomes" id="UP000840039">
    <property type="component" value="Unassembled WGS sequence"/>
</dbReference>
<feature type="binding site" evidence="9">
    <location>
        <position position="172"/>
    </location>
    <ligand>
        <name>1-deoxy-D-xylulose 5-phosphate</name>
        <dbReference type="ChEBI" id="CHEBI:57792"/>
    </ligand>
</feature>
<feature type="binding site" evidence="9">
    <location>
        <position position="36"/>
    </location>
    <ligand>
        <name>NADPH</name>
        <dbReference type="ChEBI" id="CHEBI:57783"/>
    </ligand>
</feature>
<evidence type="ECO:0000259" key="12">
    <source>
        <dbReference type="Pfam" id="PF13288"/>
    </source>
</evidence>
<dbReference type="Proteomes" id="UP000852906">
    <property type="component" value="Unassembled WGS sequence"/>
</dbReference>
<evidence type="ECO:0000313" key="62">
    <source>
        <dbReference type="Proteomes" id="UP000354255"/>
    </source>
</evidence>
<evidence type="ECO:0000313" key="72">
    <source>
        <dbReference type="Proteomes" id="UP000455569"/>
    </source>
</evidence>
<evidence type="ECO:0000313" key="73">
    <source>
        <dbReference type="Proteomes" id="UP000460224"/>
    </source>
</evidence>
<dbReference type="PANTHER" id="PTHR30525">
    <property type="entry name" value="1-DEOXY-D-XYLULOSE 5-PHOSPHATE REDUCTOISOMERASE"/>
    <property type="match status" value="1"/>
</dbReference>
<proteinExistence type="inferred from homology"/>
<dbReference type="InterPro" id="IPR036291">
    <property type="entry name" value="NAD(P)-bd_dom_sf"/>
</dbReference>
<dbReference type="EMBL" id="JACAVN010000003">
    <property type="protein sequence ID" value="NYA01445.1"/>
    <property type="molecule type" value="Genomic_DNA"/>
</dbReference>
<evidence type="ECO:0000313" key="64">
    <source>
        <dbReference type="Proteomes" id="UP000365297"/>
    </source>
</evidence>
<evidence type="ECO:0000313" key="81">
    <source>
        <dbReference type="Proteomes" id="UP000525850"/>
    </source>
</evidence>
<dbReference type="Proteomes" id="UP000478704">
    <property type="component" value="Unassembled WGS sequence"/>
</dbReference>
<dbReference type="InterPro" id="IPR003821">
    <property type="entry name" value="DXP_reductoisomerase"/>
</dbReference>
<dbReference type="Gene3D" id="3.40.50.720">
    <property type="entry name" value="NAD(P)-binding Rossmann-like Domain"/>
    <property type="match status" value="1"/>
</dbReference>
<keyword evidence="6 9" id="KW-0464">Manganese</keyword>
<evidence type="ECO:0000313" key="26">
    <source>
        <dbReference type="EMBL" id="EAG2998033.1"/>
    </source>
</evidence>
<feature type="binding site" evidence="9">
    <location>
        <position position="213"/>
    </location>
    <ligand>
        <name>1-deoxy-D-xylulose 5-phosphate</name>
        <dbReference type="ChEBI" id="CHEBI:57792"/>
    </ligand>
</feature>
<reference evidence="46" key="8">
    <citation type="submission" date="2020-01" db="EMBL/GenBank/DDBJ databases">
        <authorList>
            <consortium name="NCBI Pathogen Detection Project"/>
        </authorList>
    </citation>
    <scope>NUCLEOTIDE SEQUENCE</scope>
    <source>
        <strain evidence="45">09CEB371LM</strain>
        <strain evidence="47">CFIAFB20100120</strain>
        <strain evidence="46">CFIAFB20130012</strain>
        <strain evidence="49">CFIAFB20170037</strain>
        <strain evidence="48">CFIAFB20170045</strain>
    </source>
</reference>
<feature type="binding site" evidence="9">
    <location>
        <position position="38"/>
    </location>
    <ligand>
        <name>NADPH</name>
        <dbReference type="ChEBI" id="CHEBI:57783"/>
    </ligand>
</feature>
<evidence type="ECO:0000313" key="52">
    <source>
        <dbReference type="EMBL" id="OET52206.1"/>
    </source>
</evidence>
<dbReference type="Proteomes" id="UP000840197">
    <property type="component" value="Unassembled WGS sequence"/>
</dbReference>
<dbReference type="InterPro" id="IPR013644">
    <property type="entry name" value="DXP_reductoisomerase_C"/>
</dbReference>
<reference evidence="51 85" key="10">
    <citation type="submission" date="2020-06" db="EMBL/GenBank/DDBJ databases">
        <title>Two Listeria outbreaks in Switzerland in 2018 and 2020.</title>
        <authorList>
            <person name="Stevens M.J.A."/>
            <person name="Bloemberg G."/>
            <person name="Nusch-Inderbinnen M."/>
            <person name="Stephan R."/>
        </authorList>
    </citation>
    <scope>NUCLEOTIDE SEQUENCE [LARGE SCALE GENOMIC DNA]</scope>
    <source>
        <strain evidence="51 85">N18-0707</strain>
    </source>
</reference>
<evidence type="ECO:0000313" key="55">
    <source>
        <dbReference type="Proteomes" id="UP000331186"/>
    </source>
</evidence>
<feature type="binding site" evidence="9">
    <location>
        <position position="121"/>
    </location>
    <ligand>
        <name>1-deoxy-D-xylulose 5-phosphate</name>
        <dbReference type="ChEBI" id="CHEBI:57792"/>
    </ligand>
</feature>
<dbReference type="EMBL" id="AAIAJJ010000004">
    <property type="protein sequence ID" value="ECC1557121.1"/>
    <property type="molecule type" value="Genomic_DNA"/>
</dbReference>
<evidence type="ECO:0000313" key="47">
    <source>
        <dbReference type="EMBL" id="HAB8557282.1"/>
    </source>
</evidence>
<dbReference type="Proteomes" id="UP000455569">
    <property type="component" value="Unassembled WGS sequence"/>
</dbReference>
<dbReference type="Pfam" id="PF02670">
    <property type="entry name" value="DXP_reductoisom"/>
    <property type="match status" value="1"/>
</dbReference>
<organism evidence="46 89">
    <name type="scientific">Listeria monocytogenes</name>
    <dbReference type="NCBI Taxonomy" id="1639"/>
    <lineage>
        <taxon>Bacteria</taxon>
        <taxon>Bacillati</taxon>
        <taxon>Bacillota</taxon>
        <taxon>Bacilli</taxon>
        <taxon>Bacillales</taxon>
        <taxon>Listeriaceae</taxon>
        <taxon>Listeria</taxon>
    </lineage>
</organism>
<feature type="binding site" evidence="9">
    <location>
        <position position="37"/>
    </location>
    <ligand>
        <name>NADPH</name>
        <dbReference type="ChEBI" id="CHEBI:57783"/>
    </ligand>
</feature>
<dbReference type="EMBL" id="DAAJCS010000006">
    <property type="protein sequence ID" value="HAC0013196.1"/>
    <property type="molecule type" value="Genomic_DNA"/>
</dbReference>
<dbReference type="Proteomes" id="UP000345329">
    <property type="component" value="Unassembled WGS sequence"/>
</dbReference>
<reference evidence="52 92" key="1">
    <citation type="submission" date="2016-09" db="EMBL/GenBank/DDBJ databases">
        <title>100K Listeria isolates.</title>
        <authorList>
            <person name="Chen P."/>
            <person name="Weimer B.C."/>
            <person name="Kong N."/>
            <person name="Huang B."/>
        </authorList>
    </citation>
    <scope>NUCLEOTIDE SEQUENCE [LARGE SCALE GENOMIC DNA]</scope>
    <source>
        <strain evidence="52 92">BCW_2383</strain>
    </source>
</reference>
<dbReference type="SUPFAM" id="SSF51735">
    <property type="entry name" value="NAD(P)-binding Rossmann-fold domains"/>
    <property type="match status" value="1"/>
</dbReference>
<reference evidence="53 54" key="2">
    <citation type="journal article" date="2018" name="BMC Genomics">
        <title>Genes significantly associated with lineage II food isolates of Listeria monocytogenes.</title>
        <authorList>
            <person name="Pirone-Davies C."/>
            <person name="Chen Y."/>
            <person name="Pightling A."/>
            <person name="Ryan G."/>
            <person name="Wang Y."/>
            <person name="Yao K."/>
            <person name="Hoffmann M."/>
            <person name="Allard M.W."/>
        </authorList>
    </citation>
    <scope>NUCLEOTIDE SEQUENCE [LARGE SCALE GENOMIC DNA]</scope>
    <source>
        <strain evidence="53 54">PNUSAL000550</strain>
    </source>
</reference>
<evidence type="ECO:0000256" key="1">
    <source>
        <dbReference type="ARBA" id="ARBA00005094"/>
    </source>
</evidence>
<comment type="pathway">
    <text evidence="1 9">Isoprenoid biosynthesis; isopentenyl diphosphate biosynthesis via DXP pathway; isopentenyl diphosphate from 1-deoxy-D-xylulose 5-phosphate: step 1/6.</text>
</comment>
<evidence type="ECO:0000313" key="48">
    <source>
        <dbReference type="EMBL" id="HAC0013196.1"/>
    </source>
</evidence>
<evidence type="ECO:0000256" key="9">
    <source>
        <dbReference type="HAMAP-Rule" id="MF_00183"/>
    </source>
</evidence>
<evidence type="ECO:0000313" key="70">
    <source>
        <dbReference type="Proteomes" id="UP000423131"/>
    </source>
</evidence>
<dbReference type="EMBL" id="AABBYJ010000002">
    <property type="protein sequence ID" value="EAG4330583.1"/>
    <property type="molecule type" value="Genomic_DNA"/>
</dbReference>
<evidence type="ECO:0000256" key="3">
    <source>
        <dbReference type="ARBA" id="ARBA00022723"/>
    </source>
</evidence>
<dbReference type="Proteomes" id="UP000549379">
    <property type="component" value="Unassembled WGS sequence"/>
</dbReference>
<feature type="binding site" evidence="9">
    <location>
        <position position="148"/>
    </location>
    <ligand>
        <name>Mn(2+)</name>
        <dbReference type="ChEBI" id="CHEBI:29035"/>
    </ligand>
</feature>
<evidence type="ECO:0000313" key="20">
    <source>
        <dbReference type="EMBL" id="EAD5786416.1"/>
    </source>
</evidence>
<dbReference type="EMBL" id="MJTJ01000006">
    <property type="protein sequence ID" value="OET52206.1"/>
    <property type="molecule type" value="Genomic_DNA"/>
</dbReference>
<dbReference type="Proteomes" id="UP000548278">
    <property type="component" value="Unassembled WGS sequence"/>
</dbReference>
<evidence type="ECO:0000259" key="11">
    <source>
        <dbReference type="Pfam" id="PF08436"/>
    </source>
</evidence>
<dbReference type="EMBL" id="AABAYG010000004">
    <property type="protein sequence ID" value="EAG2245811.1"/>
    <property type="molecule type" value="Genomic_DNA"/>
</dbReference>
<dbReference type="Proteomes" id="UP000460224">
    <property type="component" value="Unassembled WGS sequence"/>
</dbReference>
<evidence type="ECO:0000259" key="10">
    <source>
        <dbReference type="Pfam" id="PF02670"/>
    </source>
</evidence>
<dbReference type="Proteomes" id="UP000389283">
    <property type="component" value="Unassembled WGS sequence"/>
</dbReference>
<evidence type="ECO:0000313" key="63">
    <source>
        <dbReference type="Proteomes" id="UP000364988"/>
    </source>
</evidence>
<evidence type="ECO:0000313" key="58">
    <source>
        <dbReference type="Proteomes" id="UP000339309"/>
    </source>
</evidence>
<dbReference type="GO" id="GO:0030145">
    <property type="term" value="F:manganese ion binding"/>
    <property type="evidence" value="ECO:0007669"/>
    <property type="project" value="TreeGrafter"/>
</dbReference>
<dbReference type="Proteomes" id="UP000540117">
    <property type="component" value="Unassembled WGS sequence"/>
</dbReference>
<dbReference type="SUPFAM" id="SSF69055">
    <property type="entry name" value="1-deoxy-D-xylulose-5-phosphate reductoisomerase, C-terminal domain"/>
    <property type="match status" value="1"/>
</dbReference>
<evidence type="ECO:0000313" key="89">
    <source>
        <dbReference type="Proteomes" id="UP000840197"/>
    </source>
</evidence>
<evidence type="ECO:0000313" key="30">
    <source>
        <dbReference type="EMBL" id="EAG6989849.1"/>
    </source>
</evidence>
<reference evidence="50 73" key="4">
    <citation type="submission" date="2018-04" db="EMBL/GenBank/DDBJ databases">
        <title>Genome Analysis of a Prevalent Clone of Listeria monocytogenes Sequence Type 87 in China.</title>
        <authorList>
            <person name="Wang Y."/>
        </authorList>
    </citation>
    <scope>NUCLEOTIDE SEQUENCE [LARGE SCALE GENOMIC DNA]</scope>
    <source>
        <strain evidence="50 73">ICDC_LM1523</strain>
    </source>
</reference>
<dbReference type="InterPro" id="IPR013512">
    <property type="entry name" value="DXP_reductoisomerase_N"/>
</dbReference>
<evidence type="ECO:0000256" key="2">
    <source>
        <dbReference type="ARBA" id="ARBA00006825"/>
    </source>
</evidence>
<evidence type="ECO:0000313" key="34">
    <source>
        <dbReference type="EMBL" id="EAK9318146.1"/>
    </source>
</evidence>
<dbReference type="OMA" id="AHPNWVM"/>
<dbReference type="EMBL" id="AAANYN010000007">
    <property type="protein sequence ID" value="EAD5773976.1"/>
    <property type="molecule type" value="Genomic_DNA"/>
</dbReference>
<evidence type="ECO:0000313" key="35">
    <source>
        <dbReference type="EMBL" id="ECB9473029.1"/>
    </source>
</evidence>
<evidence type="ECO:0000313" key="92">
    <source>
        <dbReference type="Proteomes" id="UP000852906"/>
    </source>
</evidence>
<evidence type="ECO:0000313" key="31">
    <source>
        <dbReference type="EMBL" id="EAG9387336.1"/>
    </source>
</evidence>
<dbReference type="Gene3D" id="1.10.1740.10">
    <property type="match status" value="1"/>
</dbReference>
<feature type="binding site" evidence="9">
    <location>
        <position position="214"/>
    </location>
    <ligand>
        <name>1-deoxy-D-xylulose 5-phosphate</name>
        <dbReference type="ChEBI" id="CHEBI:57792"/>
    </ligand>
</feature>
<evidence type="ECO:0000313" key="53">
    <source>
        <dbReference type="EMBL" id="RKA08219.1"/>
    </source>
</evidence>